<dbReference type="EMBL" id="AB996603">
    <property type="protein sequence ID" value="BAS01928.1"/>
    <property type="molecule type" value="Genomic_DNA"/>
</dbReference>
<protein>
    <submittedName>
        <fullName evidence="1">Uncharacterized protein</fullName>
    </submittedName>
</protein>
<sequence>MKKLMIYSIDFNSVVELLDQPSSIIPLITYSFIKNRIDIMRSILSYFQIILRLSYKSMIFYDMKIYPEDNLMHKISLLNKLYLKNILPQPVIFYPETMRFLLYPKRTSILLEYEQAKISKKSKYTYQFNYFKRKIEISQIISKYFCFFYHIYYKISLKGKLILKNVKHTLVLFIYKILKHFSLIKYFYSPFLIHSTGFQNYIILKIKKLKKNVKELSSLLKLLKYYILYKHKS</sequence>
<proteinExistence type="predicted"/>
<evidence type="ECO:0000313" key="1">
    <source>
        <dbReference type="EMBL" id="BAS01928.1"/>
    </source>
</evidence>
<name>A0A0H5BIP9_9EUKA</name>
<dbReference type="AlphaFoldDB" id="A0A0H5BIP9"/>
<geneLocation type="nucleomorph" evidence="1"/>
<accession>A0A0H5BIP9</accession>
<organism evidence="1">
    <name type="scientific">Amorphochlora amoebiformis</name>
    <dbReference type="NCBI Taxonomy" id="1561963"/>
    <lineage>
        <taxon>Eukaryota</taxon>
        <taxon>Sar</taxon>
        <taxon>Rhizaria</taxon>
        <taxon>Cercozoa</taxon>
        <taxon>Chlorarachniophyceae</taxon>
        <taxon>Amorphochlora</taxon>
    </lineage>
</organism>
<keyword evidence="1" id="KW-0542">Nucleomorph</keyword>
<reference evidence="1" key="1">
    <citation type="journal article" date="2015" name="Genome Biol. Evol.">
        <title>Nucleomorph Genome Sequences of Two Chlorarachniophytes, Amorphochlora amoebiformis and Lotharella vacuolata.</title>
        <authorList>
            <person name="Suzuki S."/>
            <person name="Shirato S."/>
            <person name="Hirakawa Y."/>
            <person name="Ishida K."/>
        </authorList>
    </citation>
    <scope>NUCLEOTIDE SEQUENCE</scope>
    <source>
        <strain evidence="1">CCMP2058</strain>
    </source>
</reference>